<feature type="domain" description="NACHT" evidence="4">
    <location>
        <begin position="67"/>
        <end position="216"/>
    </location>
</feature>
<dbReference type="AlphaFoldDB" id="A0A0C9YLH2"/>
<dbReference type="PROSITE" id="PS50837">
    <property type="entry name" value="NACHT"/>
    <property type="match status" value="1"/>
</dbReference>
<dbReference type="InterPro" id="IPR007111">
    <property type="entry name" value="NACHT_NTPase"/>
</dbReference>
<gene>
    <name evidence="5" type="ORF">PISMIDRAFT_96108</name>
</gene>
<dbReference type="Gene3D" id="2.130.10.10">
    <property type="entry name" value="YVTN repeat-like/Quinoprotein amine dehydrogenase"/>
    <property type="match status" value="2"/>
</dbReference>
<dbReference type="PROSITE" id="PS50082">
    <property type="entry name" value="WD_REPEATS_2"/>
    <property type="match status" value="3"/>
</dbReference>
<dbReference type="InterPro" id="IPR056884">
    <property type="entry name" value="NPHP3-like_N"/>
</dbReference>
<reference evidence="6" key="2">
    <citation type="submission" date="2015-01" db="EMBL/GenBank/DDBJ databases">
        <title>Evolutionary Origins and Diversification of the Mycorrhizal Mutualists.</title>
        <authorList>
            <consortium name="DOE Joint Genome Institute"/>
            <consortium name="Mycorrhizal Genomics Consortium"/>
            <person name="Kohler A."/>
            <person name="Kuo A."/>
            <person name="Nagy L.G."/>
            <person name="Floudas D."/>
            <person name="Copeland A."/>
            <person name="Barry K.W."/>
            <person name="Cichocki N."/>
            <person name="Veneault-Fourrey C."/>
            <person name="LaButti K."/>
            <person name="Lindquist E.A."/>
            <person name="Lipzen A."/>
            <person name="Lundell T."/>
            <person name="Morin E."/>
            <person name="Murat C."/>
            <person name="Riley R."/>
            <person name="Ohm R."/>
            <person name="Sun H."/>
            <person name="Tunlid A."/>
            <person name="Henrissat B."/>
            <person name="Grigoriev I.V."/>
            <person name="Hibbett D.S."/>
            <person name="Martin F."/>
        </authorList>
    </citation>
    <scope>NUCLEOTIDE SEQUENCE [LARGE SCALE GENOMIC DNA]</scope>
    <source>
        <strain evidence="6">441</strain>
    </source>
</reference>
<keyword evidence="1 3" id="KW-0853">WD repeat</keyword>
<dbReference type="PANTHER" id="PTHR10039">
    <property type="entry name" value="AMELOGENIN"/>
    <property type="match status" value="1"/>
</dbReference>
<dbReference type="SUPFAM" id="SSF50978">
    <property type="entry name" value="WD40 repeat-like"/>
    <property type="match status" value="1"/>
</dbReference>
<evidence type="ECO:0000313" key="6">
    <source>
        <dbReference type="Proteomes" id="UP000054018"/>
    </source>
</evidence>
<dbReference type="OrthoDB" id="2691691at2759"/>
<dbReference type="Gene3D" id="3.40.50.300">
    <property type="entry name" value="P-loop containing nucleotide triphosphate hydrolases"/>
    <property type="match status" value="1"/>
</dbReference>
<dbReference type="PRINTS" id="PR00320">
    <property type="entry name" value="GPROTEINBRPT"/>
</dbReference>
<evidence type="ECO:0000256" key="2">
    <source>
        <dbReference type="ARBA" id="ARBA00022737"/>
    </source>
</evidence>
<dbReference type="PROSITE" id="PS50294">
    <property type="entry name" value="WD_REPEATS_REGION"/>
    <property type="match status" value="3"/>
</dbReference>
<dbReference type="PROSITE" id="PS00678">
    <property type="entry name" value="WD_REPEATS_1"/>
    <property type="match status" value="1"/>
</dbReference>
<name>A0A0C9YLH2_9AGAM</name>
<evidence type="ECO:0000256" key="1">
    <source>
        <dbReference type="ARBA" id="ARBA00022574"/>
    </source>
</evidence>
<sequence length="776" mass="86531">MQQCRDGVARDTHLNTYRIFEDHNLDGMAYADTAGLNTTKRCLDGTRTEILREIMSWINDPNANAPRILWLHGQAGRGKSAIAHTIASWIKDVGGLGSCFCFARDRQSERREEKILTTIARDLADRDPTFRRALADVISNDRSLRTTPDVMQQWQRLILEPLSKIEGTIAGNVVVVIDALDESGSVGSRKHILSLLTSTEAARLPSNFRILLTSRPLSDIERALSAAQHVKMTSLDNIPAASAECDIRLYVSSELAHLPEIGTTEVRNITGKSNGLFEWARLACEFIEPNKPGRTIMERYNEIMTRDTGDGAALLDVMYRTILEDLVPTDRVTLARFRSVMRQIMSTFVPLRLDALNEMRNYFPSEEDRFDMTIILEFMAPLLSGISDKYSIIQPLHASFYDFLHDHSRSGVYCVDASNTGIHSSLSFASLHTLHNNLKFNICGLESSYCRNDQVAGLEEKINSHILPSLSYSCHHWASHLRNTEFDSALGRLVNDLVGSERILFWLEALSLLGGLQHATRSLSITITWLQVNSFGDTMARAQEGLKFLQHFGSVISCSTPHLYISALPFAPSTTMISRELVPRFSCLASMFMGGPKEWPVAQVAMQRHTSAVWSVGFSSDGKRIVSGSADKTVRVWDAERVGFSSDGKRIVSGSDDKTVRVWDAERGVQIGSPLKGHTGLVQSVGFSPDGKRIVSSSNDKTLRVWNVEAWAAHFQNVASVSFNINGEDYLVARYGSSLNQLPFLQHTQFAFHQSLHMHCMILSNSLVAFIGMIRT</sequence>
<proteinExistence type="predicted"/>
<dbReference type="Proteomes" id="UP000054018">
    <property type="component" value="Unassembled WGS sequence"/>
</dbReference>
<dbReference type="PANTHER" id="PTHR10039:SF14">
    <property type="entry name" value="NACHT DOMAIN-CONTAINING PROTEIN"/>
    <property type="match status" value="1"/>
</dbReference>
<feature type="repeat" description="WD" evidence="3">
    <location>
        <begin position="675"/>
        <end position="709"/>
    </location>
</feature>
<keyword evidence="2" id="KW-0677">Repeat</keyword>
<dbReference type="InterPro" id="IPR015943">
    <property type="entry name" value="WD40/YVTN_repeat-like_dom_sf"/>
</dbReference>
<dbReference type="SMART" id="SM00320">
    <property type="entry name" value="WD40"/>
    <property type="match status" value="3"/>
</dbReference>
<dbReference type="SUPFAM" id="SSF52540">
    <property type="entry name" value="P-loop containing nucleoside triphosphate hydrolases"/>
    <property type="match status" value="1"/>
</dbReference>
<feature type="repeat" description="WD" evidence="3">
    <location>
        <begin position="606"/>
        <end position="638"/>
    </location>
</feature>
<protein>
    <recommendedName>
        <fullName evidence="4">NACHT domain-containing protein</fullName>
    </recommendedName>
</protein>
<evidence type="ECO:0000259" key="4">
    <source>
        <dbReference type="PROSITE" id="PS50837"/>
    </source>
</evidence>
<dbReference type="Pfam" id="PF24883">
    <property type="entry name" value="NPHP3_N"/>
    <property type="match status" value="1"/>
</dbReference>
<dbReference type="InterPro" id="IPR027417">
    <property type="entry name" value="P-loop_NTPase"/>
</dbReference>
<organism evidence="5 6">
    <name type="scientific">Pisolithus microcarpus 441</name>
    <dbReference type="NCBI Taxonomy" id="765257"/>
    <lineage>
        <taxon>Eukaryota</taxon>
        <taxon>Fungi</taxon>
        <taxon>Dikarya</taxon>
        <taxon>Basidiomycota</taxon>
        <taxon>Agaricomycotina</taxon>
        <taxon>Agaricomycetes</taxon>
        <taxon>Agaricomycetidae</taxon>
        <taxon>Boletales</taxon>
        <taxon>Sclerodermatineae</taxon>
        <taxon>Pisolithaceae</taxon>
        <taxon>Pisolithus</taxon>
    </lineage>
</organism>
<reference evidence="5 6" key="1">
    <citation type="submission" date="2014-04" db="EMBL/GenBank/DDBJ databases">
        <authorList>
            <consortium name="DOE Joint Genome Institute"/>
            <person name="Kuo A."/>
            <person name="Kohler A."/>
            <person name="Costa M.D."/>
            <person name="Nagy L.G."/>
            <person name="Floudas D."/>
            <person name="Copeland A."/>
            <person name="Barry K.W."/>
            <person name="Cichocki N."/>
            <person name="Veneault-Fourrey C."/>
            <person name="LaButti K."/>
            <person name="Lindquist E.A."/>
            <person name="Lipzen A."/>
            <person name="Lundell T."/>
            <person name="Morin E."/>
            <person name="Murat C."/>
            <person name="Sun H."/>
            <person name="Tunlid A."/>
            <person name="Henrissat B."/>
            <person name="Grigoriev I.V."/>
            <person name="Hibbett D.S."/>
            <person name="Martin F."/>
            <person name="Nordberg H.P."/>
            <person name="Cantor M.N."/>
            <person name="Hua S.X."/>
        </authorList>
    </citation>
    <scope>NUCLEOTIDE SEQUENCE [LARGE SCALE GENOMIC DNA]</scope>
    <source>
        <strain evidence="5 6">441</strain>
    </source>
</reference>
<dbReference type="InterPro" id="IPR019775">
    <property type="entry name" value="WD40_repeat_CS"/>
</dbReference>
<accession>A0A0C9YLH2</accession>
<feature type="repeat" description="WD" evidence="3">
    <location>
        <begin position="642"/>
        <end position="673"/>
    </location>
</feature>
<dbReference type="HOGENOM" id="CLU_000288_6_0_1"/>
<dbReference type="InterPro" id="IPR020472">
    <property type="entry name" value="WD40_PAC1"/>
</dbReference>
<dbReference type="STRING" id="765257.A0A0C9YLH2"/>
<dbReference type="Pfam" id="PF00400">
    <property type="entry name" value="WD40"/>
    <property type="match status" value="3"/>
</dbReference>
<keyword evidence="6" id="KW-1185">Reference proteome</keyword>
<dbReference type="EMBL" id="KN833705">
    <property type="protein sequence ID" value="KIK25850.1"/>
    <property type="molecule type" value="Genomic_DNA"/>
</dbReference>
<evidence type="ECO:0000313" key="5">
    <source>
        <dbReference type="EMBL" id="KIK25850.1"/>
    </source>
</evidence>
<dbReference type="InterPro" id="IPR036322">
    <property type="entry name" value="WD40_repeat_dom_sf"/>
</dbReference>
<dbReference type="InterPro" id="IPR001680">
    <property type="entry name" value="WD40_rpt"/>
</dbReference>
<evidence type="ECO:0000256" key="3">
    <source>
        <dbReference type="PROSITE-ProRule" id="PRU00221"/>
    </source>
</evidence>